<dbReference type="InterPro" id="IPR003717">
    <property type="entry name" value="RecO"/>
</dbReference>
<evidence type="ECO:0000256" key="4">
    <source>
        <dbReference type="ARBA" id="ARBA00022763"/>
    </source>
</evidence>
<dbReference type="InterPro" id="IPR012340">
    <property type="entry name" value="NA-bd_OB-fold"/>
</dbReference>
<reference evidence="10 11" key="1">
    <citation type="submission" date="2018-11" db="EMBL/GenBank/DDBJ databases">
        <authorList>
            <person name="Jang G.I."/>
            <person name="Hwang C.Y."/>
        </authorList>
    </citation>
    <scope>NUCLEOTIDE SEQUENCE [LARGE SCALE GENOMIC DNA]</scope>
    <source>
        <strain evidence="10 11">SSM26</strain>
    </source>
</reference>
<sequence length="232" mass="25853">MILDLQPAYVLHSRPYRDSSALVDLLTLHGGLQRVVWRGARRGKGIRPQAFTPLLVALYGRGELKTLKQAEVAGSHVRLQGEALFSGLYLNELLVRLLSFGDPQTLLFSAYQTALEQLVGERSVEPVLREFEWQLLDLMGYGFSLLHDAQDQPLLPSALYLWDAEQGLLRVDREQPGLLPGAGLLAMAVSDWQHPAALHTAKRLMRKALAVHLGDRPLMSRQLFSVGRDAKS</sequence>
<keyword evidence="11" id="KW-1185">Reference proteome</keyword>
<evidence type="ECO:0000256" key="2">
    <source>
        <dbReference type="ARBA" id="ARBA00007452"/>
    </source>
</evidence>
<dbReference type="RefSeq" id="WP_123888616.1">
    <property type="nucleotide sequence ID" value="NZ_RKKU01000004.1"/>
</dbReference>
<evidence type="ECO:0000313" key="11">
    <source>
        <dbReference type="Proteomes" id="UP000275199"/>
    </source>
</evidence>
<comment type="function">
    <text evidence="1 8">Involved in DNA repair and RecF pathway recombination.</text>
</comment>
<organism evidence="10 11">
    <name type="scientific">Pseudomonas neustonica</name>
    <dbReference type="NCBI Taxonomy" id="2487346"/>
    <lineage>
        <taxon>Bacteria</taxon>
        <taxon>Pseudomonadati</taxon>
        <taxon>Pseudomonadota</taxon>
        <taxon>Gammaproteobacteria</taxon>
        <taxon>Pseudomonadales</taxon>
        <taxon>Pseudomonadaceae</taxon>
        <taxon>Pseudomonas</taxon>
    </lineage>
</organism>
<dbReference type="InterPro" id="IPR022572">
    <property type="entry name" value="DNA_rep/recomb_RecO_N"/>
</dbReference>
<dbReference type="InterPro" id="IPR037278">
    <property type="entry name" value="ARFGAP/RecO"/>
</dbReference>
<evidence type="ECO:0000256" key="1">
    <source>
        <dbReference type="ARBA" id="ARBA00003065"/>
    </source>
</evidence>
<evidence type="ECO:0000256" key="3">
    <source>
        <dbReference type="ARBA" id="ARBA00021310"/>
    </source>
</evidence>
<evidence type="ECO:0000313" key="10">
    <source>
        <dbReference type="EMBL" id="ROZ86659.1"/>
    </source>
</evidence>
<dbReference type="Gene3D" id="2.40.50.140">
    <property type="entry name" value="Nucleic acid-binding proteins"/>
    <property type="match status" value="1"/>
</dbReference>
<proteinExistence type="inferred from homology"/>
<protein>
    <recommendedName>
        <fullName evidence="3 8">DNA repair protein RecO</fullName>
    </recommendedName>
    <alternativeName>
        <fullName evidence="7 8">Recombination protein O</fullName>
    </alternativeName>
</protein>
<feature type="domain" description="DNA replication/recombination mediator RecO N-terminal" evidence="9">
    <location>
        <begin position="6"/>
        <end position="75"/>
    </location>
</feature>
<dbReference type="EMBL" id="RKKU01000004">
    <property type="protein sequence ID" value="ROZ86659.1"/>
    <property type="molecule type" value="Genomic_DNA"/>
</dbReference>
<dbReference type="Gene3D" id="1.20.1440.120">
    <property type="entry name" value="Recombination protein O, C-terminal domain"/>
    <property type="match status" value="1"/>
</dbReference>
<dbReference type="Pfam" id="PF02565">
    <property type="entry name" value="RecO_C"/>
    <property type="match status" value="1"/>
</dbReference>
<dbReference type="SUPFAM" id="SSF57863">
    <property type="entry name" value="ArfGap/RecO-like zinc finger"/>
    <property type="match status" value="1"/>
</dbReference>
<dbReference type="HAMAP" id="MF_00201">
    <property type="entry name" value="RecO"/>
    <property type="match status" value="1"/>
</dbReference>
<name>A0ABX9XK84_9PSED</name>
<dbReference type="Proteomes" id="UP000275199">
    <property type="component" value="Unassembled WGS sequence"/>
</dbReference>
<keyword evidence="6 8" id="KW-0234">DNA repair</keyword>
<accession>A0ABX9XK84</accession>
<dbReference type="Pfam" id="PF11967">
    <property type="entry name" value="RecO_N"/>
    <property type="match status" value="1"/>
</dbReference>
<evidence type="ECO:0000256" key="7">
    <source>
        <dbReference type="ARBA" id="ARBA00033409"/>
    </source>
</evidence>
<evidence type="ECO:0000256" key="6">
    <source>
        <dbReference type="ARBA" id="ARBA00023204"/>
    </source>
</evidence>
<dbReference type="InterPro" id="IPR042242">
    <property type="entry name" value="RecO_C"/>
</dbReference>
<dbReference type="PANTHER" id="PTHR33991:SF1">
    <property type="entry name" value="DNA REPAIR PROTEIN RECO"/>
    <property type="match status" value="1"/>
</dbReference>
<dbReference type="SUPFAM" id="SSF50249">
    <property type="entry name" value="Nucleic acid-binding proteins"/>
    <property type="match status" value="1"/>
</dbReference>
<evidence type="ECO:0000256" key="5">
    <source>
        <dbReference type="ARBA" id="ARBA00023172"/>
    </source>
</evidence>
<evidence type="ECO:0000256" key="8">
    <source>
        <dbReference type="HAMAP-Rule" id="MF_00201"/>
    </source>
</evidence>
<comment type="similarity">
    <text evidence="2 8">Belongs to the RecO family.</text>
</comment>
<keyword evidence="5 8" id="KW-0233">DNA recombination</keyword>
<dbReference type="PANTHER" id="PTHR33991">
    <property type="entry name" value="DNA REPAIR PROTEIN RECO"/>
    <property type="match status" value="1"/>
</dbReference>
<comment type="caution">
    <text evidence="10">The sequence shown here is derived from an EMBL/GenBank/DDBJ whole genome shotgun (WGS) entry which is preliminary data.</text>
</comment>
<keyword evidence="4 8" id="KW-0227">DNA damage</keyword>
<evidence type="ECO:0000259" key="9">
    <source>
        <dbReference type="Pfam" id="PF11967"/>
    </source>
</evidence>
<gene>
    <name evidence="8 10" type="primary">recO</name>
    <name evidence="10" type="ORF">EF096_05485</name>
</gene>
<dbReference type="NCBIfam" id="TIGR00613">
    <property type="entry name" value="reco"/>
    <property type="match status" value="1"/>
</dbReference>